<reference evidence="2 3" key="1">
    <citation type="submission" date="2021-06" db="EMBL/GenBank/DDBJ databases">
        <title>Caerostris darwini draft genome.</title>
        <authorList>
            <person name="Kono N."/>
            <person name="Arakawa K."/>
        </authorList>
    </citation>
    <scope>NUCLEOTIDE SEQUENCE [LARGE SCALE GENOMIC DNA]</scope>
</reference>
<name>A0AAV4U6N4_9ARAC</name>
<keyword evidence="3" id="KW-1185">Reference proteome</keyword>
<comment type="caution">
    <text evidence="2">The sequence shown here is derived from an EMBL/GenBank/DDBJ whole genome shotgun (WGS) entry which is preliminary data.</text>
</comment>
<accession>A0AAV4U6N4</accession>
<feature type="region of interest" description="Disordered" evidence="1">
    <location>
        <begin position="91"/>
        <end position="114"/>
    </location>
</feature>
<dbReference type="Proteomes" id="UP001054837">
    <property type="component" value="Unassembled WGS sequence"/>
</dbReference>
<gene>
    <name evidence="2" type="ORF">CDAR_39761</name>
</gene>
<sequence>MVVTFYLVTLILDQAELRANDKQSMTIKGPKLSQDARPLTSFRHLFPDLIRKLICYRFSCFFSRLFFRRNKSKKEKPGFQDERASFEKYDPFRLQSPGPALGQGREPAPLRADGLIDAGDDDDLRITPPSPRACSIQVIGDFSWGNGGLLG</sequence>
<dbReference type="AlphaFoldDB" id="A0AAV4U6N4"/>
<evidence type="ECO:0000313" key="2">
    <source>
        <dbReference type="EMBL" id="GIY53371.1"/>
    </source>
</evidence>
<protein>
    <submittedName>
        <fullName evidence="2">Uncharacterized protein</fullName>
    </submittedName>
</protein>
<organism evidence="2 3">
    <name type="scientific">Caerostris darwini</name>
    <dbReference type="NCBI Taxonomy" id="1538125"/>
    <lineage>
        <taxon>Eukaryota</taxon>
        <taxon>Metazoa</taxon>
        <taxon>Ecdysozoa</taxon>
        <taxon>Arthropoda</taxon>
        <taxon>Chelicerata</taxon>
        <taxon>Arachnida</taxon>
        <taxon>Araneae</taxon>
        <taxon>Araneomorphae</taxon>
        <taxon>Entelegynae</taxon>
        <taxon>Araneoidea</taxon>
        <taxon>Araneidae</taxon>
        <taxon>Caerostris</taxon>
    </lineage>
</organism>
<proteinExistence type="predicted"/>
<evidence type="ECO:0000256" key="1">
    <source>
        <dbReference type="SAM" id="MobiDB-lite"/>
    </source>
</evidence>
<dbReference type="EMBL" id="BPLQ01010754">
    <property type="protein sequence ID" value="GIY53371.1"/>
    <property type="molecule type" value="Genomic_DNA"/>
</dbReference>
<evidence type="ECO:0000313" key="3">
    <source>
        <dbReference type="Proteomes" id="UP001054837"/>
    </source>
</evidence>